<name>A0A2H1VA78_SPOFR</name>
<dbReference type="AlphaFoldDB" id="A0A2H1VA78"/>
<protein>
    <submittedName>
        <fullName evidence="1">SFRICE_004533</fullName>
    </submittedName>
</protein>
<organism evidence="1">
    <name type="scientific">Spodoptera frugiperda</name>
    <name type="common">Fall armyworm</name>
    <dbReference type="NCBI Taxonomy" id="7108"/>
    <lineage>
        <taxon>Eukaryota</taxon>
        <taxon>Metazoa</taxon>
        <taxon>Ecdysozoa</taxon>
        <taxon>Arthropoda</taxon>
        <taxon>Hexapoda</taxon>
        <taxon>Insecta</taxon>
        <taxon>Pterygota</taxon>
        <taxon>Neoptera</taxon>
        <taxon>Endopterygota</taxon>
        <taxon>Lepidoptera</taxon>
        <taxon>Glossata</taxon>
        <taxon>Ditrysia</taxon>
        <taxon>Noctuoidea</taxon>
        <taxon>Noctuidae</taxon>
        <taxon>Amphipyrinae</taxon>
        <taxon>Spodoptera</taxon>
    </lineage>
</organism>
<proteinExistence type="predicted"/>
<evidence type="ECO:0000313" key="1">
    <source>
        <dbReference type="EMBL" id="SOQ37739.1"/>
    </source>
</evidence>
<dbReference type="PANTHER" id="PTHR20993">
    <property type="entry name" value="GH07914P"/>
    <property type="match status" value="1"/>
</dbReference>
<dbReference type="InterPro" id="IPR010562">
    <property type="entry name" value="Haemolymph_juvenile_hormone-bd"/>
</dbReference>
<reference evidence="1" key="1">
    <citation type="submission" date="2016-07" db="EMBL/GenBank/DDBJ databases">
        <authorList>
            <person name="Bretaudeau A."/>
        </authorList>
    </citation>
    <scope>NUCLEOTIDE SEQUENCE</scope>
    <source>
        <strain evidence="1">Rice</strain>
        <tissue evidence="1">Whole body</tissue>
    </source>
</reference>
<dbReference type="Pfam" id="PF06585">
    <property type="entry name" value="JHBP"/>
    <property type="match status" value="2"/>
</dbReference>
<dbReference type="Gene3D" id="3.15.10.30">
    <property type="entry name" value="Haemolymph juvenile hormone binding protein"/>
    <property type="match status" value="2"/>
</dbReference>
<accession>A0A2H1VA78</accession>
<sequence>MNLVRFVAVLFGHLKGTNIKMRAVILFALFLCGANALPEVAPQMMSERQARIITDQVIEDIEDISQAIRDMGLDPLLIEHDIYDYELPVPVIFNAAAELIDIRSFGLSDIVIEDMSINILQSRLDFRVVLPHIHFSAKKAKGEVTLFGETLTAELDGTVDVRNIDAVGHANYLLGLISGISIPNVDVELIISQITSKLQLTIQGDDYSDDINDFINKTVPAKLDEFSVAIATAGQGVSGSIPVSGKTLLDFIRFFENFSVVARSMELCPIYGNRLTPYYMGLIKQLAKSTNIKMRVVALFALVFLGVNALPEIDPKITSERQARFIEDQIIEEIENIAQSIRDMGLDPLSIEHDTFEYALPVPALFNAAAEVEDVRSFGLSNIVVEHMDLLILAVYNRLDFHIALPHIHFFARKAKGLVDTFGEKLIVEGDGSVDIRNVDIVGRAYINLGISSGITVSGIDMDFKVGRTSSNIRLAINGQNYSEEANRIFNTKIPNVLDEFSDEINELLEIILIDIINENL</sequence>
<dbReference type="EMBL" id="ODYU01001482">
    <property type="protein sequence ID" value="SOQ37739.1"/>
    <property type="molecule type" value="Genomic_DNA"/>
</dbReference>
<dbReference type="PANTHER" id="PTHR20993:SF0">
    <property type="entry name" value="GH07914P"/>
    <property type="match status" value="1"/>
</dbReference>
<dbReference type="InterPro" id="IPR038606">
    <property type="entry name" value="To_sf"/>
</dbReference>
<gene>
    <name evidence="1" type="ORF">SFRICE_004533</name>
</gene>